<evidence type="ECO:0000259" key="5">
    <source>
        <dbReference type="Pfam" id="PF16862"/>
    </source>
</evidence>
<feature type="signal peptide" evidence="3">
    <location>
        <begin position="1"/>
        <end position="18"/>
    </location>
</feature>
<dbReference type="Gene3D" id="3.40.50.1820">
    <property type="entry name" value="alpha/beta hydrolase"/>
    <property type="match status" value="2"/>
</dbReference>
<protein>
    <submittedName>
        <fullName evidence="6">Triacylglycerol lipase</fullName>
    </submittedName>
</protein>
<gene>
    <name evidence="6" type="ORF">RHS03_08329</name>
</gene>
<comment type="similarity">
    <text evidence="1">Belongs to the putative lipase ROG1 family.</text>
</comment>
<evidence type="ECO:0000256" key="3">
    <source>
        <dbReference type="SAM" id="SignalP"/>
    </source>
</evidence>
<proteinExistence type="inferred from homology"/>
<dbReference type="SUPFAM" id="SSF53474">
    <property type="entry name" value="alpha/beta-Hydrolases"/>
    <property type="match status" value="2"/>
</dbReference>
<dbReference type="Gene3D" id="2.60.40.1180">
    <property type="entry name" value="Golgi alpha-mannosidase II"/>
    <property type="match status" value="1"/>
</dbReference>
<dbReference type="InterPro" id="IPR052974">
    <property type="entry name" value="GH79_Enzymes"/>
</dbReference>
<dbReference type="EMBL" id="JACYCD010000465">
    <property type="protein sequence ID" value="KAF8693858.1"/>
    <property type="molecule type" value="Genomic_DNA"/>
</dbReference>
<dbReference type="Gene3D" id="3.20.20.80">
    <property type="entry name" value="Glycosidases"/>
    <property type="match status" value="1"/>
</dbReference>
<feature type="region of interest" description="Disordered" evidence="2">
    <location>
        <begin position="158"/>
        <end position="205"/>
    </location>
</feature>
<dbReference type="PANTHER" id="PTHR36183">
    <property type="entry name" value="BETA-GLUCURONIDASE"/>
    <property type="match status" value="1"/>
</dbReference>
<keyword evidence="3" id="KW-0732">Signal</keyword>
<feature type="chain" id="PRO_5034078629" evidence="3">
    <location>
        <begin position="19"/>
        <end position="1508"/>
    </location>
</feature>
<dbReference type="InterPro" id="IPR013780">
    <property type="entry name" value="Glyco_hydro_b"/>
</dbReference>
<dbReference type="Pfam" id="PF16862">
    <property type="entry name" value="Glyco_hydro_79C"/>
    <property type="match status" value="1"/>
</dbReference>
<feature type="domain" description="Beta-glucuronidase C-terminal" evidence="5">
    <location>
        <begin position="453"/>
        <end position="557"/>
    </location>
</feature>
<feature type="region of interest" description="Disordered" evidence="2">
    <location>
        <begin position="699"/>
        <end position="725"/>
    </location>
</feature>
<feature type="compositionally biased region" description="Low complexity" evidence="2">
    <location>
        <begin position="1396"/>
        <end position="1419"/>
    </location>
</feature>
<dbReference type="OrthoDB" id="5592486at2759"/>
<dbReference type="InterPro" id="IPR007751">
    <property type="entry name" value="DUF676_lipase-like"/>
</dbReference>
<evidence type="ECO:0000259" key="4">
    <source>
        <dbReference type="Pfam" id="PF05057"/>
    </source>
</evidence>
<feature type="compositionally biased region" description="Basic and acidic residues" evidence="2">
    <location>
        <begin position="159"/>
        <end position="184"/>
    </location>
</feature>
<feature type="non-terminal residue" evidence="6">
    <location>
        <position position="1"/>
    </location>
</feature>
<evidence type="ECO:0000256" key="1">
    <source>
        <dbReference type="ARBA" id="ARBA00007920"/>
    </source>
</evidence>
<evidence type="ECO:0000313" key="7">
    <source>
        <dbReference type="Proteomes" id="UP000602905"/>
    </source>
</evidence>
<reference evidence="6" key="1">
    <citation type="submission" date="2020-09" db="EMBL/GenBank/DDBJ databases">
        <title>Comparative genome analyses of four rice-infecting Rhizoctonia solani isolates reveal extensive enrichment of homogalacturonan modification genes.</title>
        <authorList>
            <person name="Lee D.-Y."/>
            <person name="Jeon J."/>
            <person name="Kim K.-T."/>
            <person name="Cheong K."/>
            <person name="Song H."/>
            <person name="Choi G."/>
            <person name="Ko J."/>
            <person name="Opiyo S.O."/>
            <person name="Zuo S."/>
            <person name="Madhav S."/>
            <person name="Lee Y.-H."/>
            <person name="Wang G.-L."/>
        </authorList>
    </citation>
    <scope>NUCLEOTIDE SEQUENCE</scope>
    <source>
        <strain evidence="6">AG1-IA WGL</strain>
    </source>
</reference>
<feature type="domain" description="DUF676" evidence="4">
    <location>
        <begin position="1172"/>
        <end position="1226"/>
    </location>
</feature>
<feature type="domain" description="DUF676" evidence="4">
    <location>
        <begin position="940"/>
        <end position="994"/>
    </location>
</feature>
<dbReference type="InterPro" id="IPR031728">
    <property type="entry name" value="GlcAase_C"/>
</dbReference>
<accession>A0A8H7HKK5</accession>
<dbReference type="InterPro" id="IPR029058">
    <property type="entry name" value="AB_hydrolase_fold"/>
</dbReference>
<dbReference type="Proteomes" id="UP000602905">
    <property type="component" value="Unassembled WGS sequence"/>
</dbReference>
<feature type="region of interest" description="Disordered" evidence="2">
    <location>
        <begin position="1396"/>
        <end position="1421"/>
    </location>
</feature>
<evidence type="ECO:0000256" key="2">
    <source>
        <dbReference type="SAM" id="MobiDB-lite"/>
    </source>
</evidence>
<evidence type="ECO:0000313" key="6">
    <source>
        <dbReference type="EMBL" id="KAF8693858.1"/>
    </source>
</evidence>
<organism evidence="6 7">
    <name type="scientific">Rhizoctonia solani</name>
    <dbReference type="NCBI Taxonomy" id="456999"/>
    <lineage>
        <taxon>Eukaryota</taxon>
        <taxon>Fungi</taxon>
        <taxon>Dikarya</taxon>
        <taxon>Basidiomycota</taxon>
        <taxon>Agaricomycotina</taxon>
        <taxon>Agaricomycetes</taxon>
        <taxon>Cantharellales</taxon>
        <taxon>Ceratobasidiaceae</taxon>
        <taxon>Rhizoctonia</taxon>
    </lineage>
</organism>
<comment type="caution">
    <text evidence="6">The sequence shown here is derived from an EMBL/GenBank/DDBJ whole genome shotgun (WGS) entry which is preliminary data.</text>
</comment>
<dbReference type="PANTHER" id="PTHR36183:SF2">
    <property type="entry name" value="BETA-GLUCURONIDASE C-TERMINAL DOMAIN-CONTAINING PROTEIN"/>
    <property type="match status" value="1"/>
</dbReference>
<sequence>MARLWIALLAATAGVSNAAVTVYRVGDHGAYASTTTTAAAAGYTGSAAYDPTVLDPPPPPEQLNREFVVLDDLSKLPQAEPNGTSGPIPGSYLGFSIELSVANRIIGKNSSILAVPFLNHMANVANQAGAVRVRVGGNSKEPQASSINIIRTLTIIHPTAKEQQHDDLDSARRMSARPRQDARQLRHPSQNRDLPGTQLYGLGKTHRTKRPLRVWRKRCWAPVYTVSHSGTSRTCTTGPNHMKRTDPYTFEQYMAEWAQVSSRLATNPAYTNRQILMGPSTCRESSNPKWSAFTLVNEGYLQRFTSELKIVTVQRYPDNNCDRNENPQPLFANYLSHNQITQHAAEYIEFSRVVQAAGKPLFMFETNTTACGDFPGISDSFGAGLWATRQGAQARQHRVQLDAAARWGPGATITIRSRPPAHEPVDVSALFGRSGKSRIMDLDANAGENLTLGYVVYEDGVPTRVILINYVDDPSGAHDITANIQIEGGAQLSQIRVKYFEAPSVSFKGNITWAGQTLGNHFESDGRLKGEEVVHAIQCNPRTNQCPVRLKAPSLALIFLTPTALENSSPSKDATASFETSFRTRVRHTATVHQAVLSTSNGRGGGWTSGGEYEFRECGEWGRRGVGCSWDRADDWVGGGCGAGGDELWTPKPGRDAPRLKYPSGHIVEFGKDIGSREEKISKAKRLYSRVVMGPTFGNDAKKREHTARTASVSVGGENDVSEPEKDWATHMGFPNSLAEARGHMIKSGDGHVIVPVSPMMMTSASCGPTSLAHLYKRLLSTVAVHGRRDVASGRLWPGANRHYSLSAPSIDLRLPSWLSFSAITAAASSITIPRPKAVDRPKHKPDLDSNIYQLMSSPVLFDPIRKPRNKIVLCHGLYGFDVRGPASFPKLQLHYWSKVLEILRGKVGAEVEVTGVPGTGSIESRATRLHESLSTRMPNQPINFIAHSMGGLDCRYLISRIRPTEYAPQSLTTVSTPHRGSSFMDWCSANIGVGEFSALEDGILPYSLKEPLLSRPRTAAVVLLHLPISTNDFYRLLRAPSIDLRPPSWLSFSAITAAASSITIPRPKAVDRPKHKPDLDSTIYQLMSSPVLFDPIRKPRNKIVLCHGLYGFDVRGPASFPKLQLHYWSKVLEILRGKVGAEVEVTGVPGTGSIESRATRLHESLSTRMPNQPINFIAHSMGGLDCRYLISRIRPTEYAPQSLTTVSTPHRGSSFMDWCSANIGVGEFSALEDGILPYSLKEPLLSRPRTARETETAKTILGLITSLPQNLTTMLLALLDSPAYANLTTSFLHNTFNPNTPDVEGVKYYSVGARARDDMSVFHPLWLPKTILDAAEAENLGKTPEWGSEFQDIDGWAGVKRRWRGHDGLVSVASSRWGEFLGVIEGADHWELRGSSGVSPVSSHASTSPGTSPDTSSTNGWSEWAKSFSLWQAARSTDASNGGDEQRAKATAALDWVVNAVSSSHAANPGGEHDPARIKRRSEDGVPVFELERFYVALCKKLYDDGL</sequence>
<name>A0A8H7HKK5_9AGAM</name>
<dbReference type="Pfam" id="PF05057">
    <property type="entry name" value="DUF676"/>
    <property type="match status" value="2"/>
</dbReference>